<dbReference type="PROSITE" id="PS01186">
    <property type="entry name" value="EGF_2"/>
    <property type="match status" value="7"/>
</dbReference>
<protein>
    <submittedName>
        <fullName evidence="19">Protocadherin Fat 4</fullName>
    </submittedName>
</protein>
<evidence type="ECO:0000256" key="10">
    <source>
        <dbReference type="PROSITE-ProRule" id="PRU00043"/>
    </source>
</evidence>
<dbReference type="Pfam" id="PF07645">
    <property type="entry name" value="EGF_CA"/>
    <property type="match status" value="3"/>
</dbReference>
<evidence type="ECO:0000256" key="13">
    <source>
        <dbReference type="SAM" id="Phobius"/>
    </source>
</evidence>
<dbReference type="Pfam" id="PF14670">
    <property type="entry name" value="FXa_inhibition"/>
    <property type="match status" value="1"/>
</dbReference>
<keyword evidence="10" id="KW-0106">Calcium</keyword>
<dbReference type="SUPFAM" id="SSF49313">
    <property type="entry name" value="Cadherin-like"/>
    <property type="match status" value="8"/>
</dbReference>
<dbReference type="GO" id="GO:0005509">
    <property type="term" value="F:calcium ion binding"/>
    <property type="evidence" value="ECO:0007669"/>
    <property type="project" value="UniProtKB-UniRule"/>
</dbReference>
<feature type="domain" description="Cadherin" evidence="16">
    <location>
        <begin position="498"/>
        <end position="584"/>
    </location>
</feature>
<keyword evidence="6" id="KW-0677">Repeat</keyword>
<dbReference type="FunFam" id="2.10.25.10:FF:000045">
    <property type="entry name" value="Slit guidance ligand 2"/>
    <property type="match status" value="1"/>
</dbReference>
<evidence type="ECO:0000256" key="5">
    <source>
        <dbReference type="ARBA" id="ARBA00022729"/>
    </source>
</evidence>
<dbReference type="Pfam" id="PF12661">
    <property type="entry name" value="hEGF"/>
    <property type="match status" value="1"/>
</dbReference>
<feature type="domain" description="EGF-like" evidence="15">
    <location>
        <begin position="1608"/>
        <end position="1646"/>
    </location>
</feature>
<feature type="disulfide bond" evidence="11">
    <location>
        <begin position="1558"/>
        <end position="1567"/>
    </location>
</feature>
<proteinExistence type="predicted"/>
<evidence type="ECO:0000256" key="9">
    <source>
        <dbReference type="ARBA" id="ARBA00023180"/>
    </source>
</evidence>
<comment type="caution">
    <text evidence="11">Lacks conserved residue(s) required for the propagation of feature annotation.</text>
</comment>
<dbReference type="CDD" id="cd00054">
    <property type="entry name" value="EGF_CA"/>
    <property type="match status" value="6"/>
</dbReference>
<dbReference type="InterPro" id="IPR013032">
    <property type="entry name" value="EGF-like_CS"/>
</dbReference>
<dbReference type="KEGG" id="lak:106178461"/>
<keyword evidence="3 11" id="KW-0245">EGF-like domain</keyword>
<dbReference type="Pfam" id="PF00028">
    <property type="entry name" value="Cadherin"/>
    <property type="match status" value="1"/>
</dbReference>
<dbReference type="GO" id="GO:0005576">
    <property type="term" value="C:extracellular region"/>
    <property type="evidence" value="ECO:0007669"/>
    <property type="project" value="UniProtKB-SubCell"/>
</dbReference>
<dbReference type="GO" id="GO:0007156">
    <property type="term" value="P:homophilic cell adhesion via plasma membrane adhesion molecules"/>
    <property type="evidence" value="ECO:0007669"/>
    <property type="project" value="InterPro"/>
</dbReference>
<feature type="domain" description="Cadherin" evidence="16">
    <location>
        <begin position="312"/>
        <end position="381"/>
    </location>
</feature>
<feature type="domain" description="Cadherin" evidence="16">
    <location>
        <begin position="894"/>
        <end position="989"/>
    </location>
</feature>
<feature type="domain" description="EGF-like" evidence="15">
    <location>
        <begin position="85"/>
        <end position="119"/>
    </location>
</feature>
<dbReference type="CDD" id="cd00055">
    <property type="entry name" value="EGF_Lam"/>
    <property type="match status" value="1"/>
</dbReference>
<sequence>MAWISSLFRSWWLCFIVVVVIGSAKGGNLLQVQHVVDSSRVRRNSDPCQNNNGGCSYMCVATVPSYRCTCPTGYRLMADGKACQDKDECLEPNACPELGQCVNTPGSYRCVCPSGFACDSRDSSCVDIDECLLGTIACSQGCHNTQGSYRCVCSTGFALQEDGATCEDIDECIEYSPCNVSCINFPGSYTCSCGEGQYYSSRSSTCVPASCAALYMEKLVTHCTIQEKVEYDYGEVCTLQCKQGVTVGSTTVECTGSGEWSPVMADCVEEKPPSPPPHIYLSSNTIQEHSHRMTAIGWLRTMYVRDSPDRVYTLHNHTDIFGVYGSGHDAKLVVTGNLDFELQPTYWLNISASSDIPPNTINNIITVHISDINEPPSIPLLNSSILAETASVGTQVTSVQAVDPDRGQNLTYRIVSGAHDDFEFKDNLLLVKSSLDFETRELYDIEIEVRDDGIPSLATRGTLRVFVTNINEAPTSILLNSSDVQEYVTGKRTGTRNGTVISTLTAVDEDRNDIHTFTVLDPRQNGLECFSIYESYLVVGNENCFDYETNRVLTVQLQVQDSGFLTYTKTKSISILDQNEAPNRVVLSSDQIFSLSPAGTVVGTLSAVDPDNGDRHNFTLTGPSQQFILEGNKLKVKTDLSLLTSPTVQVTIQATDLGGLPCQQSLTIGLIPVSSSIMYGSADYEVTLSPSSVLENSAAGTEVGAVSIVHHGNGEVTEQFTCVLRDDGGGMFIVQDRNRIAVSGSTLIDFESGHQIQIQVECFSSSEVLHQTFVITILNVNEPPTDIKSETGKFEVMENKMPGELIAYLSAEDPDQGDQFRFMLESSFTMVPFAIGANHLITHNLINFELTPSFDITIFVTDNGGLRFSKAITVTVVDQNDPPTQILMADGTCIIESAAINSVVTTLRTVDEDVEQLHTYTIQDQNPPGALAIHNRNKLVVADASKIDYEKYHSVEVTIVTQDNGLPLALSYTQTLTIPVLDANESPTRISLDNYTVAENSPPGTLVANIHVEDPDTFHQVFYCTLMQDAIGRFQIQFVPLVEQNLLVVADGSLLNYEQSDTHLIEIMCKDCGGLNVSSSFSVQVLDINDAPLKVIFVDSKGDTMTAPYPPSETQQQISHLPSSYVVVVNETMDPSSIGNEIVAYFSVMDDDSLQAGKQKHTCHLVSEADYINNNLEGPASEMSSRFQLMTLNGSVWNAVVVREKLDYEEVVAVFYLYLRCTDDGIPTPLAVMASLKVVVADVPEAPYNISLSNNNILENSAPESTVGLLTIHDEDPPLSGYIITVTTSGTPFYVRGQELKVLNNRLNYELKSVFTVQVEAKEVETGLSLTKNFTINIINVDEPPCCLQINGQTELELPDNMAVGTEIGTLTVVDQDVGDTHTFSFQPDRKRRDLDDHVSYFRLEGNKLYLSKALDPLSYAMLGISILAVDSTGLQLLEQLYFKVLMINCGGVKCSSANGLCDKGQLPPSCRCKLGFEGNGINCTNIDECSPISPCHPENSLGCIDGYGGVNNYTCMCKDGWMPPNCEQRVDQCDTAMCSRNGTSSCVHQSTGTQCVCKAGYTGRSCDIDVDDCVPGVCGNGGQCQDGISGYSCVCPPGYEGRHCEIDRTACLTVQCPFNGSCIVLSGPGGGHVCQCQAPYSLDCRGCAYGYGGPQCKPCDSQHTGYDCKIKTAVCSSSPCEHNSTCVDLDNSRFGCICAGGWTGPTCSKLSIKSNTFYVHSQPSQASGTEGEISMVIYVIIGILAFLLTVLVVIVTFYMVRRKRKKRSARGRVRYASSNQDPFVFGPPRSICADSERRHSWEAETQQFVNPVYSSMESALAANVEVSSGECVAKVADQDAS</sequence>
<feature type="transmembrane region" description="Helical" evidence="13">
    <location>
        <begin position="1736"/>
        <end position="1761"/>
    </location>
</feature>
<dbReference type="Gene3D" id="2.10.25.10">
    <property type="entry name" value="Laminin"/>
    <property type="match status" value="8"/>
</dbReference>
<comment type="subcellular location">
    <subcellularLocation>
        <location evidence="1">Secreted</location>
    </subcellularLocation>
</comment>
<name>A0A1S3K4C5_LINAN</name>
<dbReference type="PANTHER" id="PTHR24026:SF126">
    <property type="entry name" value="PROTOCADHERIN FAT 4"/>
    <property type="match status" value="1"/>
</dbReference>
<dbReference type="FunFam" id="2.10.25.10:FF:000240">
    <property type="entry name" value="Vitamin K-dependent protein S"/>
    <property type="match status" value="1"/>
</dbReference>
<evidence type="ECO:0000256" key="8">
    <source>
        <dbReference type="ARBA" id="ARBA00023157"/>
    </source>
</evidence>
<dbReference type="SUPFAM" id="SSF57196">
    <property type="entry name" value="EGF/Laminin"/>
    <property type="match status" value="3"/>
</dbReference>
<keyword evidence="5 14" id="KW-0732">Signal</keyword>
<keyword evidence="2" id="KW-0964">Secreted</keyword>
<dbReference type="PROSITE" id="PS50268">
    <property type="entry name" value="CADHERIN_2"/>
    <property type="match status" value="8"/>
</dbReference>
<dbReference type="GeneID" id="106178461"/>
<feature type="domain" description="Cadherin" evidence="16">
    <location>
        <begin position="1350"/>
        <end position="1471"/>
    </location>
</feature>
<reference evidence="19" key="1">
    <citation type="submission" date="2025-08" db="UniProtKB">
        <authorList>
            <consortium name="RefSeq"/>
        </authorList>
    </citation>
    <scope>IDENTIFICATION</scope>
    <source>
        <tissue evidence="19">Gonads</tissue>
    </source>
</reference>
<dbReference type="CDD" id="cd00033">
    <property type="entry name" value="CCP"/>
    <property type="match status" value="1"/>
</dbReference>
<evidence type="ECO:0000256" key="2">
    <source>
        <dbReference type="ARBA" id="ARBA00022525"/>
    </source>
</evidence>
<evidence type="ECO:0000256" key="3">
    <source>
        <dbReference type="ARBA" id="ARBA00022536"/>
    </source>
</evidence>
<feature type="domain" description="EGF-like" evidence="15">
    <location>
        <begin position="1530"/>
        <end position="1568"/>
    </location>
</feature>
<dbReference type="PRINTS" id="PR00205">
    <property type="entry name" value="CADHERIN"/>
</dbReference>
<dbReference type="PROSITE" id="PS01187">
    <property type="entry name" value="EGF_CA"/>
    <property type="match status" value="3"/>
</dbReference>
<organism evidence="18 19">
    <name type="scientific">Lingula anatina</name>
    <name type="common">Brachiopod</name>
    <name type="synonym">Lingula unguis</name>
    <dbReference type="NCBI Taxonomy" id="7574"/>
    <lineage>
        <taxon>Eukaryota</taxon>
        <taxon>Metazoa</taxon>
        <taxon>Spiralia</taxon>
        <taxon>Lophotrochozoa</taxon>
        <taxon>Brachiopoda</taxon>
        <taxon>Linguliformea</taxon>
        <taxon>Lingulata</taxon>
        <taxon>Lingulida</taxon>
        <taxon>Linguloidea</taxon>
        <taxon>Lingulidae</taxon>
        <taxon>Lingula</taxon>
    </lineage>
</organism>
<dbReference type="SUPFAM" id="SSF57535">
    <property type="entry name" value="Complement control module/SCR domain"/>
    <property type="match status" value="1"/>
</dbReference>
<accession>A0A1S3K4C5</accession>
<dbReference type="FunFam" id="2.10.25.10:FF:000037">
    <property type="entry name" value="Signal peptide, CUB domain and EGF-like domain-containing 2"/>
    <property type="match status" value="1"/>
</dbReference>
<evidence type="ECO:0000256" key="14">
    <source>
        <dbReference type="SAM" id="SignalP"/>
    </source>
</evidence>
<dbReference type="InterPro" id="IPR001881">
    <property type="entry name" value="EGF-like_Ca-bd_dom"/>
</dbReference>
<dbReference type="SMART" id="SM00179">
    <property type="entry name" value="EGF_CA"/>
    <property type="match status" value="8"/>
</dbReference>
<dbReference type="PROSITE" id="PS00010">
    <property type="entry name" value="ASX_HYDROXYL"/>
    <property type="match status" value="3"/>
</dbReference>
<dbReference type="PANTHER" id="PTHR24026">
    <property type="entry name" value="FAT ATYPICAL CADHERIN-RELATED"/>
    <property type="match status" value="1"/>
</dbReference>
<evidence type="ECO:0000256" key="11">
    <source>
        <dbReference type="PROSITE-ProRule" id="PRU00076"/>
    </source>
</evidence>
<dbReference type="SUPFAM" id="SSF57184">
    <property type="entry name" value="Growth factor receptor domain"/>
    <property type="match status" value="1"/>
</dbReference>
<dbReference type="InterPro" id="IPR002049">
    <property type="entry name" value="LE_dom"/>
</dbReference>
<evidence type="ECO:0000256" key="1">
    <source>
        <dbReference type="ARBA" id="ARBA00004613"/>
    </source>
</evidence>
<feature type="disulfide bond" evidence="11">
    <location>
        <begin position="1699"/>
        <end position="1708"/>
    </location>
</feature>
<evidence type="ECO:0000259" key="15">
    <source>
        <dbReference type="PROSITE" id="PS50026"/>
    </source>
</evidence>
<dbReference type="InterPro" id="IPR002126">
    <property type="entry name" value="Cadherin-like_dom"/>
</dbReference>
<dbReference type="CDD" id="cd11304">
    <property type="entry name" value="Cadherin_repeat"/>
    <property type="match status" value="10"/>
</dbReference>
<feature type="domain" description="Cadherin" evidence="16">
    <location>
        <begin position="1121"/>
        <end position="1249"/>
    </location>
</feature>
<dbReference type="InterPro" id="IPR000742">
    <property type="entry name" value="EGF"/>
</dbReference>
<feature type="domain" description="EGF-like" evidence="15">
    <location>
        <begin position="1486"/>
        <end position="1528"/>
    </location>
</feature>
<feature type="disulfide bond" evidence="11">
    <location>
        <begin position="1539"/>
        <end position="1556"/>
    </location>
</feature>
<evidence type="ECO:0000313" key="19">
    <source>
        <dbReference type="RefSeq" id="XP_013417101.1"/>
    </source>
</evidence>
<dbReference type="InterPro" id="IPR000436">
    <property type="entry name" value="Sushi_SCR_CCP_dom"/>
</dbReference>
<keyword evidence="8 11" id="KW-1015">Disulfide bond</keyword>
<evidence type="ECO:0000313" key="18">
    <source>
        <dbReference type="Proteomes" id="UP000085678"/>
    </source>
</evidence>
<keyword evidence="9" id="KW-0325">Glycoprotein</keyword>
<dbReference type="InterPro" id="IPR015919">
    <property type="entry name" value="Cadherin-like_sf"/>
</dbReference>
<evidence type="ECO:0000259" key="16">
    <source>
        <dbReference type="PROSITE" id="PS50268"/>
    </source>
</evidence>
<feature type="domain" description="EGF-like" evidence="15">
    <location>
        <begin position="1672"/>
        <end position="1709"/>
    </location>
</feature>
<dbReference type="GO" id="GO:0007399">
    <property type="term" value="P:nervous system development"/>
    <property type="evidence" value="ECO:0007669"/>
    <property type="project" value="UniProtKB-ARBA"/>
</dbReference>
<dbReference type="GO" id="GO:0005886">
    <property type="term" value="C:plasma membrane"/>
    <property type="evidence" value="ECO:0007669"/>
    <property type="project" value="UniProtKB-SubCell"/>
</dbReference>
<feature type="domain" description="Cadherin" evidence="16">
    <location>
        <begin position="386"/>
        <end position="476"/>
    </location>
</feature>
<evidence type="ECO:0000259" key="17">
    <source>
        <dbReference type="PROSITE" id="PS50923"/>
    </source>
</evidence>
<keyword evidence="4 13" id="KW-0812">Transmembrane</keyword>
<feature type="signal peptide" evidence="14">
    <location>
        <begin position="1"/>
        <end position="26"/>
    </location>
</feature>
<dbReference type="InterPro" id="IPR009030">
    <property type="entry name" value="Growth_fac_rcpt_cys_sf"/>
</dbReference>
<dbReference type="PROSITE" id="PS00022">
    <property type="entry name" value="EGF_1"/>
    <property type="match status" value="3"/>
</dbReference>
<keyword evidence="7 13" id="KW-1133">Transmembrane helix</keyword>
<evidence type="ECO:0000256" key="12">
    <source>
        <dbReference type="PROSITE-ProRule" id="PRU00302"/>
    </source>
</evidence>
<dbReference type="PROSITE" id="PS50923">
    <property type="entry name" value="SUSHI"/>
    <property type="match status" value="1"/>
</dbReference>
<dbReference type="InterPro" id="IPR018097">
    <property type="entry name" value="EGF_Ca-bd_CS"/>
</dbReference>
<dbReference type="PROSITE" id="PS50026">
    <property type="entry name" value="EGF_3"/>
    <property type="match status" value="6"/>
</dbReference>
<dbReference type="OrthoDB" id="10043560at2759"/>
<evidence type="ECO:0000256" key="4">
    <source>
        <dbReference type="ARBA" id="ARBA00022692"/>
    </source>
</evidence>
<gene>
    <name evidence="19" type="primary">LOC106178461</name>
</gene>
<dbReference type="InterPro" id="IPR049883">
    <property type="entry name" value="NOTCH1_EGF-like"/>
</dbReference>
<dbReference type="SMART" id="SM00181">
    <property type="entry name" value="EGF"/>
    <property type="match status" value="10"/>
</dbReference>
<evidence type="ECO:0000256" key="7">
    <source>
        <dbReference type="ARBA" id="ARBA00022989"/>
    </source>
</evidence>
<keyword evidence="18" id="KW-1185">Reference proteome</keyword>
<keyword evidence="13" id="KW-0472">Membrane</keyword>
<evidence type="ECO:0000256" key="6">
    <source>
        <dbReference type="ARBA" id="ARBA00022737"/>
    </source>
</evidence>
<keyword evidence="12" id="KW-0768">Sushi</keyword>
<feature type="domain" description="Cadherin" evidence="16">
    <location>
        <begin position="989"/>
        <end position="1094"/>
    </location>
</feature>
<feature type="disulfide bond" evidence="11">
    <location>
        <begin position="1518"/>
        <end position="1527"/>
    </location>
</feature>
<dbReference type="InParanoid" id="A0A1S3K4C5"/>
<dbReference type="Proteomes" id="UP000085678">
    <property type="component" value="Unplaced"/>
</dbReference>
<dbReference type="Gene3D" id="2.60.40.60">
    <property type="entry name" value="Cadherins"/>
    <property type="match status" value="8"/>
</dbReference>
<feature type="domain" description="Cadherin" evidence="16">
    <location>
        <begin position="788"/>
        <end position="885"/>
    </location>
</feature>
<feature type="domain" description="Sushi" evidence="17">
    <location>
        <begin position="221"/>
        <end position="269"/>
    </location>
</feature>
<feature type="chain" id="PRO_5010306435" evidence="14">
    <location>
        <begin position="27"/>
        <end position="1842"/>
    </location>
</feature>
<dbReference type="RefSeq" id="XP_013417101.1">
    <property type="nucleotide sequence ID" value="XM_013561647.1"/>
</dbReference>
<dbReference type="InterPro" id="IPR035976">
    <property type="entry name" value="Sushi/SCR/CCP_sf"/>
</dbReference>
<feature type="disulfide bond" evidence="11">
    <location>
        <begin position="1596"/>
        <end position="1605"/>
    </location>
</feature>
<dbReference type="InterPro" id="IPR000152">
    <property type="entry name" value="EGF-type_Asp/Asn_hydroxyl_site"/>
</dbReference>
<feature type="domain" description="EGF-like" evidence="15">
    <location>
        <begin position="1570"/>
        <end position="1606"/>
    </location>
</feature>
<dbReference type="SMART" id="SM00112">
    <property type="entry name" value="CA"/>
    <property type="match status" value="10"/>
</dbReference>
<dbReference type="FunFam" id="2.10.25.10:FF:000014">
    <property type="entry name" value="Latent-transforming growth factor beta-binding protein 3"/>
    <property type="match status" value="1"/>
</dbReference>